<evidence type="ECO:0000256" key="1">
    <source>
        <dbReference type="ARBA" id="ARBA00008791"/>
    </source>
</evidence>
<dbReference type="Gene3D" id="3.40.50.620">
    <property type="entry name" value="HUPs"/>
    <property type="match status" value="1"/>
</dbReference>
<dbReference type="OMA" id="RICCPID"/>
<gene>
    <name evidence="3" type="ORF">DHM44_04535</name>
</gene>
<dbReference type="RefSeq" id="WP_013885306.1">
    <property type="nucleotide sequence ID" value="NZ_JAAZVV010000003.1"/>
</dbReference>
<dbReference type="CDD" id="cd00293">
    <property type="entry name" value="USP-like"/>
    <property type="match status" value="1"/>
</dbReference>
<name>A0A3D5QB97_FLESI</name>
<dbReference type="Pfam" id="PF00582">
    <property type="entry name" value="Usp"/>
    <property type="match status" value="1"/>
</dbReference>
<dbReference type="PRINTS" id="PR01438">
    <property type="entry name" value="UNVRSLSTRESS"/>
</dbReference>
<protein>
    <submittedName>
        <fullName evidence="3">Universal stress protein</fullName>
    </submittedName>
</protein>
<feature type="domain" description="UspA" evidence="2">
    <location>
        <begin position="5"/>
        <end position="146"/>
    </location>
</feature>
<dbReference type="EMBL" id="DPPF01000091">
    <property type="protein sequence ID" value="HCW92930.1"/>
    <property type="molecule type" value="Genomic_DNA"/>
</dbReference>
<comment type="caution">
    <text evidence="3">The sequence shown here is derived from an EMBL/GenBank/DDBJ whole genome shotgun (WGS) entry which is preliminary data.</text>
</comment>
<dbReference type="AlphaFoldDB" id="A0A3D5QB97"/>
<dbReference type="PANTHER" id="PTHR46268:SF22">
    <property type="entry name" value="SENSOR PROTEIN KDPD-RELATED"/>
    <property type="match status" value="1"/>
</dbReference>
<dbReference type="InterPro" id="IPR006016">
    <property type="entry name" value="UspA"/>
</dbReference>
<evidence type="ECO:0000259" key="2">
    <source>
        <dbReference type="Pfam" id="PF00582"/>
    </source>
</evidence>
<organism evidence="3 4">
    <name type="scientific">Flexistipes sinusarabici</name>
    <dbReference type="NCBI Taxonomy" id="2352"/>
    <lineage>
        <taxon>Bacteria</taxon>
        <taxon>Pseudomonadati</taxon>
        <taxon>Deferribacterota</taxon>
        <taxon>Deferribacteres</taxon>
        <taxon>Deferribacterales</taxon>
        <taxon>Flexistipitaceae</taxon>
        <taxon>Flexistipes</taxon>
    </lineage>
</organism>
<proteinExistence type="inferred from homology"/>
<accession>A0A3D5QB97</accession>
<reference evidence="3 4" key="1">
    <citation type="journal article" date="2018" name="Nat. Biotechnol.">
        <title>A standardized bacterial taxonomy based on genome phylogeny substantially revises the tree of life.</title>
        <authorList>
            <person name="Parks D.H."/>
            <person name="Chuvochina M."/>
            <person name="Waite D.W."/>
            <person name="Rinke C."/>
            <person name="Skarshewski A."/>
            <person name="Chaumeil P.A."/>
            <person name="Hugenholtz P."/>
        </authorList>
    </citation>
    <scope>NUCLEOTIDE SEQUENCE [LARGE SCALE GENOMIC DNA]</scope>
    <source>
        <strain evidence="3">UBA8672</strain>
    </source>
</reference>
<dbReference type="SUPFAM" id="SSF52402">
    <property type="entry name" value="Adenine nucleotide alpha hydrolases-like"/>
    <property type="match status" value="1"/>
</dbReference>
<comment type="similarity">
    <text evidence="1">Belongs to the universal stress protein A family.</text>
</comment>
<dbReference type="InterPro" id="IPR014729">
    <property type="entry name" value="Rossmann-like_a/b/a_fold"/>
</dbReference>
<sequence>MDFINRILFPTDFSETSEYAMNYAVNFAEAFDAELEIVHILFDDSALVSSHMLHGAFRNLSTDLEKGAQEQLQSFLDKYPKLSEINFSSKLLKGAPFLEIINEARNFEADMIVIGTHGRTGIEHVLFGSTAENVVRKAPCPVFTVRLEDKKFIMP</sequence>
<dbReference type="InterPro" id="IPR006015">
    <property type="entry name" value="Universal_stress_UspA"/>
</dbReference>
<evidence type="ECO:0000313" key="3">
    <source>
        <dbReference type="EMBL" id="HCW92930.1"/>
    </source>
</evidence>
<dbReference type="Proteomes" id="UP000262325">
    <property type="component" value="Unassembled WGS sequence"/>
</dbReference>
<dbReference type="PANTHER" id="PTHR46268">
    <property type="entry name" value="STRESS RESPONSE PROTEIN NHAX"/>
    <property type="match status" value="1"/>
</dbReference>
<evidence type="ECO:0000313" key="4">
    <source>
        <dbReference type="Proteomes" id="UP000262325"/>
    </source>
</evidence>